<dbReference type="Proteomes" id="UP000576082">
    <property type="component" value="Unassembled WGS sequence"/>
</dbReference>
<reference evidence="1 2" key="1">
    <citation type="submission" date="2020-04" db="EMBL/GenBank/DDBJ databases">
        <title>Flammeovirga sp. SR4, a novel species isolated from seawater.</title>
        <authorList>
            <person name="Wang X."/>
        </authorList>
    </citation>
    <scope>NUCLEOTIDE SEQUENCE [LARGE SCALE GENOMIC DNA]</scope>
    <source>
        <strain evidence="1 2">ATCC 23126</strain>
    </source>
</reference>
<gene>
    <name evidence="1" type="ORF">HHU12_31540</name>
</gene>
<evidence type="ECO:0000313" key="2">
    <source>
        <dbReference type="Proteomes" id="UP000576082"/>
    </source>
</evidence>
<dbReference type="RefSeq" id="WP_169660724.1">
    <property type="nucleotide sequence ID" value="NZ_JABANE010000173.1"/>
</dbReference>
<protein>
    <submittedName>
        <fullName evidence="1">Uncharacterized protein</fullName>
    </submittedName>
</protein>
<sequence>MENKLPITSKQMKAPNFEVRSATVKSKPNNKGLFLTLTGKGQRVVMQLEEKSLEEFEASDLGKLINSMYQDRGDYDKKYMLIDFWKLRYKVNSERARTLYSIAFNDLQTMSQRQAHTRAAHFCEQYFEKYHKELEGWDDFWKFYLESNYKPHQERLIGIKLAQTFSDFPKESIFYNMILVARWDQYYKNSIKYTGLTPEMRAKLEEENRIKEEEKLENQKNKRLKKVVKKVLRIES</sequence>
<dbReference type="EMBL" id="JABANE010000173">
    <property type="protein sequence ID" value="NME72537.1"/>
    <property type="molecule type" value="Genomic_DNA"/>
</dbReference>
<dbReference type="AlphaFoldDB" id="A0A7X9XD62"/>
<name>A0A7X9XD62_9BACT</name>
<keyword evidence="2" id="KW-1185">Reference proteome</keyword>
<evidence type="ECO:0000313" key="1">
    <source>
        <dbReference type="EMBL" id="NME72537.1"/>
    </source>
</evidence>
<comment type="caution">
    <text evidence="1">The sequence shown here is derived from an EMBL/GenBank/DDBJ whole genome shotgun (WGS) entry which is preliminary data.</text>
</comment>
<accession>A0A7X9XD62</accession>
<organism evidence="1 2">
    <name type="scientific">Flammeovirga aprica JL-4</name>
    <dbReference type="NCBI Taxonomy" id="694437"/>
    <lineage>
        <taxon>Bacteria</taxon>
        <taxon>Pseudomonadati</taxon>
        <taxon>Bacteroidota</taxon>
        <taxon>Cytophagia</taxon>
        <taxon>Cytophagales</taxon>
        <taxon>Flammeovirgaceae</taxon>
        <taxon>Flammeovirga</taxon>
    </lineage>
</organism>
<proteinExistence type="predicted"/>